<gene>
    <name evidence="1" type="ORF">MED92_07271</name>
</gene>
<sequence>MKHFRRYGSLGKGKSFSRAESEKVLDYIELMNPGYRSRRRLSRNHQIVLPEKFCFISNPNGAIKAIVNIVKSYRDDRVKHITLNHSQVSEFSLTSEVLLGLGVNRARLLLRRGRKIKKRVSGYFPLDPDHKQLLMEMGVVKEIEAKTKSGAPFSREKQHLFAKHSINFSSANAYSVDDHSLAAEAFVKHVNECVQDFEKSLSEDAETELLRCVGEVLDNAQRHSSKKKNDYSWFIRGYLNSHSDNKDFELSIFNFGRTIAESFEDLPTGHFSLNLVNDYVELHKNRFTREQLITVAALQQRYSCRNQTSRDTNGQGTILLIEFFQELYKEFHALQGETEEQNNHRMSVVSGATHIYFDGTYKLRDLHEDSDDEQMIIAFNNQNTLKLPPDSSSVRRMKDCFFPGVAISIRFPLKKRSS</sequence>
<name>A0A7U8CA42_NEPCE</name>
<dbReference type="Proteomes" id="UP000002171">
    <property type="component" value="Unassembled WGS sequence"/>
</dbReference>
<evidence type="ECO:0000313" key="1">
    <source>
        <dbReference type="EMBL" id="EAR62900.1"/>
    </source>
</evidence>
<keyword evidence="2" id="KW-1185">Reference proteome</keyword>
<proteinExistence type="predicted"/>
<protein>
    <submittedName>
        <fullName evidence="1">Uncharacterized protein</fullName>
    </submittedName>
</protein>
<dbReference type="EMBL" id="AAOW01000001">
    <property type="protein sequence ID" value="EAR62900.1"/>
    <property type="molecule type" value="Genomic_DNA"/>
</dbReference>
<comment type="caution">
    <text evidence="1">The sequence shown here is derived from an EMBL/GenBank/DDBJ whole genome shotgun (WGS) entry which is preliminary data.</text>
</comment>
<reference evidence="1 2" key="1">
    <citation type="submission" date="2006-02" db="EMBL/GenBank/DDBJ databases">
        <authorList>
            <person name="Pinhassi J."/>
            <person name="Pedros-Alio C."/>
            <person name="Ferriera S."/>
            <person name="Johnson J."/>
            <person name="Kravitz S."/>
            <person name="Halpern A."/>
            <person name="Remington K."/>
            <person name="Beeson K."/>
            <person name="Tran B."/>
            <person name="Rogers Y.-H."/>
            <person name="Friedman R."/>
            <person name="Venter J.C."/>
        </authorList>
    </citation>
    <scope>NUCLEOTIDE SEQUENCE [LARGE SCALE GENOMIC DNA]</scope>
    <source>
        <strain evidence="1 2">MED92</strain>
    </source>
</reference>
<accession>A0A7U8CA42</accession>
<evidence type="ECO:0000313" key="2">
    <source>
        <dbReference type="Proteomes" id="UP000002171"/>
    </source>
</evidence>
<dbReference type="AlphaFoldDB" id="A0A7U8CA42"/>
<organism evidence="1 2">
    <name type="scientific">Neptuniibacter caesariensis</name>
    <dbReference type="NCBI Taxonomy" id="207954"/>
    <lineage>
        <taxon>Bacteria</taxon>
        <taxon>Pseudomonadati</taxon>
        <taxon>Pseudomonadota</taxon>
        <taxon>Gammaproteobacteria</taxon>
        <taxon>Oceanospirillales</taxon>
        <taxon>Oceanospirillaceae</taxon>
        <taxon>Neptuniibacter</taxon>
    </lineage>
</organism>